<reference evidence="8" key="2">
    <citation type="submission" date="2015-01" db="EMBL/GenBank/DDBJ databases">
        <title>Evolutionary Origins and Diversification of the Mycorrhizal Mutualists.</title>
        <authorList>
            <consortium name="DOE Joint Genome Institute"/>
            <consortium name="Mycorrhizal Genomics Consortium"/>
            <person name="Kohler A."/>
            <person name="Kuo A."/>
            <person name="Nagy L.G."/>
            <person name="Floudas D."/>
            <person name="Copeland A."/>
            <person name="Barry K.W."/>
            <person name="Cichocki N."/>
            <person name="Veneault-Fourrey C."/>
            <person name="LaButti K."/>
            <person name="Lindquist E.A."/>
            <person name="Lipzen A."/>
            <person name="Lundell T."/>
            <person name="Morin E."/>
            <person name="Murat C."/>
            <person name="Riley R."/>
            <person name="Ohm R."/>
            <person name="Sun H."/>
            <person name="Tunlid A."/>
            <person name="Henrissat B."/>
            <person name="Grigoriev I.V."/>
            <person name="Hibbett D.S."/>
            <person name="Martin F."/>
        </authorList>
    </citation>
    <scope>NUCLEOTIDE SEQUENCE [LARGE SCALE GENOMIC DNA]</scope>
    <source>
        <strain evidence="8">h7</strain>
    </source>
</reference>
<sequence length="324" mass="35953">MESLSESTSAAVATSEPTTMEPTTLVDPGFTNDLISTEPNFTVSTATSAPATLQYGDLADNGFVDGFVEGVFCRTFELINVSTGLPWFWTIIAGSAFWELLCVPASIYTMKRIAQLESHRPNITAMQAALRDARRNNALTEEAKMGICLEDYYRKHDVEEMKPYRRLDNVISIPVRFYLFLGVAKLCTIEQLTHSGFSLFPDLTVPDSTFVLPILVAAVSDSCIRALIRNMNFKDNVYSRAHATNILRLYGIPLIILASKLDIGVCLSCITVGLLIRARLFLMGTPAVRLYFGLPVIAGKDRRRVPDIRTSFKLLSQVVKVKQP</sequence>
<dbReference type="GO" id="GO:0032977">
    <property type="term" value="F:membrane insertase activity"/>
    <property type="evidence" value="ECO:0007669"/>
    <property type="project" value="InterPro"/>
</dbReference>
<feature type="region of interest" description="Disordered" evidence="6">
    <location>
        <begin position="1"/>
        <end position="29"/>
    </location>
</feature>
<accession>A0A0C2YLG5</accession>
<keyword evidence="4" id="KW-1133">Transmembrane helix</keyword>
<evidence type="ECO:0008006" key="9">
    <source>
        <dbReference type="Google" id="ProtNLM"/>
    </source>
</evidence>
<dbReference type="InterPro" id="IPR001708">
    <property type="entry name" value="YidC/ALB3/OXA1/COX18"/>
</dbReference>
<dbReference type="PANTHER" id="PTHR12428">
    <property type="entry name" value="OXA1"/>
    <property type="match status" value="1"/>
</dbReference>
<name>A0A0C2YLG5_HEBCY</name>
<evidence type="ECO:0000256" key="2">
    <source>
        <dbReference type="ARBA" id="ARBA00009877"/>
    </source>
</evidence>
<gene>
    <name evidence="7" type="ORF">M413DRAFT_445083</name>
</gene>
<dbReference type="STRING" id="686832.A0A0C2YLG5"/>
<proteinExistence type="inferred from homology"/>
<dbReference type="GO" id="GO:0032979">
    <property type="term" value="P:protein insertion into mitochondrial inner membrane from matrix"/>
    <property type="evidence" value="ECO:0007669"/>
    <property type="project" value="TreeGrafter"/>
</dbReference>
<dbReference type="Proteomes" id="UP000053424">
    <property type="component" value="Unassembled WGS sequence"/>
</dbReference>
<comment type="subcellular location">
    <subcellularLocation>
        <location evidence="1">Membrane</location>
        <topology evidence="1">Multi-pass membrane protein</topology>
    </subcellularLocation>
</comment>
<keyword evidence="8" id="KW-1185">Reference proteome</keyword>
<evidence type="ECO:0000256" key="4">
    <source>
        <dbReference type="ARBA" id="ARBA00022989"/>
    </source>
</evidence>
<feature type="compositionally biased region" description="Low complexity" evidence="6">
    <location>
        <begin position="1"/>
        <end position="19"/>
    </location>
</feature>
<reference evidence="7 8" key="1">
    <citation type="submission" date="2014-04" db="EMBL/GenBank/DDBJ databases">
        <authorList>
            <consortium name="DOE Joint Genome Institute"/>
            <person name="Kuo A."/>
            <person name="Gay G."/>
            <person name="Dore J."/>
            <person name="Kohler A."/>
            <person name="Nagy L.G."/>
            <person name="Floudas D."/>
            <person name="Copeland A."/>
            <person name="Barry K.W."/>
            <person name="Cichocki N."/>
            <person name="Veneault-Fourrey C."/>
            <person name="LaButti K."/>
            <person name="Lindquist E.A."/>
            <person name="Lipzen A."/>
            <person name="Lundell T."/>
            <person name="Morin E."/>
            <person name="Murat C."/>
            <person name="Sun H."/>
            <person name="Tunlid A."/>
            <person name="Henrissat B."/>
            <person name="Grigoriev I.V."/>
            <person name="Hibbett D.S."/>
            <person name="Martin F."/>
            <person name="Nordberg H.P."/>
            <person name="Cantor M.N."/>
            <person name="Hua S.X."/>
        </authorList>
    </citation>
    <scope>NUCLEOTIDE SEQUENCE [LARGE SCALE GENOMIC DNA]</scope>
    <source>
        <strain evidence="8">h7</strain>
    </source>
</reference>
<protein>
    <recommendedName>
        <fullName evidence="9">Mitochondrial inner membrane protein OXA1L</fullName>
    </recommendedName>
</protein>
<dbReference type="PANTHER" id="PTHR12428:SF65">
    <property type="entry name" value="CYTOCHROME C OXIDASE ASSEMBLY PROTEIN COX18, MITOCHONDRIAL"/>
    <property type="match status" value="1"/>
</dbReference>
<evidence type="ECO:0000256" key="1">
    <source>
        <dbReference type="ARBA" id="ARBA00004141"/>
    </source>
</evidence>
<dbReference type="AlphaFoldDB" id="A0A0C2YLG5"/>
<organism evidence="7 8">
    <name type="scientific">Hebeloma cylindrosporum</name>
    <dbReference type="NCBI Taxonomy" id="76867"/>
    <lineage>
        <taxon>Eukaryota</taxon>
        <taxon>Fungi</taxon>
        <taxon>Dikarya</taxon>
        <taxon>Basidiomycota</taxon>
        <taxon>Agaricomycotina</taxon>
        <taxon>Agaricomycetes</taxon>
        <taxon>Agaricomycetidae</taxon>
        <taxon>Agaricales</taxon>
        <taxon>Agaricineae</taxon>
        <taxon>Hymenogastraceae</taxon>
        <taxon>Hebeloma</taxon>
    </lineage>
</organism>
<evidence type="ECO:0000256" key="6">
    <source>
        <dbReference type="SAM" id="MobiDB-lite"/>
    </source>
</evidence>
<comment type="similarity">
    <text evidence="2">Belongs to the OXA1/ALB3/YidC family.</text>
</comment>
<keyword evidence="3" id="KW-0812">Transmembrane</keyword>
<dbReference type="OrthoDB" id="2148490at2759"/>
<dbReference type="EMBL" id="KN831779">
    <property type="protein sequence ID" value="KIM41872.1"/>
    <property type="molecule type" value="Genomic_DNA"/>
</dbReference>
<dbReference type="HOGENOM" id="CLU_858037_0_0_1"/>
<keyword evidence="5" id="KW-0472">Membrane</keyword>
<evidence type="ECO:0000256" key="3">
    <source>
        <dbReference type="ARBA" id="ARBA00022692"/>
    </source>
</evidence>
<evidence type="ECO:0000313" key="7">
    <source>
        <dbReference type="EMBL" id="KIM41872.1"/>
    </source>
</evidence>
<evidence type="ECO:0000313" key="8">
    <source>
        <dbReference type="Proteomes" id="UP000053424"/>
    </source>
</evidence>
<dbReference type="GO" id="GO:0005743">
    <property type="term" value="C:mitochondrial inner membrane"/>
    <property type="evidence" value="ECO:0007669"/>
    <property type="project" value="TreeGrafter"/>
</dbReference>
<evidence type="ECO:0000256" key="5">
    <source>
        <dbReference type="ARBA" id="ARBA00023136"/>
    </source>
</evidence>